<accession>A0AAE3KYF6</accession>
<dbReference type="AlphaFoldDB" id="A0AAE3KYF6"/>
<reference evidence="1 2" key="1">
    <citation type="journal article" date="2011" name="Appl. Environ. Microbiol.">
        <title>Methanogenic archaea isolated from Taiwan's Chelungpu fault.</title>
        <authorList>
            <person name="Wu S.Y."/>
            <person name="Lai M.C."/>
        </authorList>
    </citation>
    <scope>NUCLEOTIDE SEQUENCE [LARGE SCALE GENOMIC DNA]</scope>
    <source>
        <strain evidence="1 2">St545Mb</strain>
    </source>
</reference>
<organism evidence="1 2">
    <name type="scientific">Methanolobus chelungpuianus</name>
    <dbReference type="NCBI Taxonomy" id="502115"/>
    <lineage>
        <taxon>Archaea</taxon>
        <taxon>Methanobacteriati</taxon>
        <taxon>Methanobacteriota</taxon>
        <taxon>Stenosarchaea group</taxon>
        <taxon>Methanomicrobia</taxon>
        <taxon>Methanosarcinales</taxon>
        <taxon>Methanosarcinaceae</taxon>
        <taxon>Methanolobus</taxon>
    </lineage>
</organism>
<gene>
    <name evidence="1" type="ORF">PV02_11370</name>
</gene>
<proteinExistence type="predicted"/>
<evidence type="ECO:0000313" key="1">
    <source>
        <dbReference type="EMBL" id="MCQ6963652.1"/>
    </source>
</evidence>
<protein>
    <submittedName>
        <fullName evidence="1">Uncharacterized protein</fullName>
    </submittedName>
</protein>
<evidence type="ECO:0000313" key="2">
    <source>
        <dbReference type="Proteomes" id="UP001206983"/>
    </source>
</evidence>
<comment type="caution">
    <text evidence="1">The sequence shown here is derived from an EMBL/GenBank/DDBJ whole genome shotgun (WGS) entry which is preliminary data.</text>
</comment>
<dbReference type="Proteomes" id="UP001206983">
    <property type="component" value="Unassembled WGS sequence"/>
</dbReference>
<sequence>MQLTAVSQLVPVSTGDIHETNGAANAKRGNVITAKTTTAVYTTFLIRTIGQYLENKYISFRVSAMDIKEEPNRMPI</sequence>
<dbReference type="EMBL" id="JTEO01000006">
    <property type="protein sequence ID" value="MCQ6963652.1"/>
    <property type="molecule type" value="Genomic_DNA"/>
</dbReference>
<keyword evidence="2" id="KW-1185">Reference proteome</keyword>
<name>A0AAE3KYF6_9EURY</name>